<dbReference type="EMBL" id="JANFZH010000050">
    <property type="protein sequence ID" value="MCQ4841456.1"/>
    <property type="molecule type" value="Genomic_DNA"/>
</dbReference>
<dbReference type="InterPro" id="IPR000515">
    <property type="entry name" value="MetI-like"/>
</dbReference>
<organism evidence="9 10">
    <name type="scientific">Neglectibacter timonensis</name>
    <dbReference type="NCBI Taxonomy" id="1776382"/>
    <lineage>
        <taxon>Bacteria</taxon>
        <taxon>Bacillati</taxon>
        <taxon>Bacillota</taxon>
        <taxon>Clostridia</taxon>
        <taxon>Eubacteriales</taxon>
        <taxon>Oscillospiraceae</taxon>
        <taxon>Neglectibacter</taxon>
    </lineage>
</organism>
<proteinExistence type="inferred from homology"/>
<keyword evidence="10" id="KW-1185">Reference proteome</keyword>
<evidence type="ECO:0000256" key="2">
    <source>
        <dbReference type="ARBA" id="ARBA00022448"/>
    </source>
</evidence>
<comment type="subcellular location">
    <subcellularLocation>
        <location evidence="1 7">Cell membrane</location>
        <topology evidence="1 7">Multi-pass membrane protein</topology>
    </subcellularLocation>
</comment>
<comment type="caution">
    <text evidence="9">The sequence shown here is derived from an EMBL/GenBank/DDBJ whole genome shotgun (WGS) entry which is preliminary data.</text>
</comment>
<evidence type="ECO:0000313" key="10">
    <source>
        <dbReference type="Proteomes" id="UP001524473"/>
    </source>
</evidence>
<evidence type="ECO:0000256" key="3">
    <source>
        <dbReference type="ARBA" id="ARBA00022475"/>
    </source>
</evidence>
<gene>
    <name evidence="9" type="ORF">NE695_16215</name>
</gene>
<reference evidence="9 10" key="1">
    <citation type="submission" date="2022-06" db="EMBL/GenBank/DDBJ databases">
        <title>Isolation of gut microbiota from human fecal samples.</title>
        <authorList>
            <person name="Pamer E.G."/>
            <person name="Barat B."/>
            <person name="Waligurski E."/>
            <person name="Medina S."/>
            <person name="Paddock L."/>
            <person name="Mostad J."/>
        </authorList>
    </citation>
    <scope>NUCLEOTIDE SEQUENCE [LARGE SCALE GENOMIC DNA]</scope>
    <source>
        <strain evidence="9 10">DFI.9.73</strain>
    </source>
</reference>
<dbReference type="RefSeq" id="WP_066862304.1">
    <property type="nucleotide sequence ID" value="NZ_CABKVV010000012.1"/>
</dbReference>
<keyword evidence="2 7" id="KW-0813">Transport</keyword>
<feature type="transmembrane region" description="Helical" evidence="7">
    <location>
        <begin position="81"/>
        <end position="102"/>
    </location>
</feature>
<dbReference type="GeneID" id="90531725"/>
<evidence type="ECO:0000256" key="4">
    <source>
        <dbReference type="ARBA" id="ARBA00022692"/>
    </source>
</evidence>
<evidence type="ECO:0000259" key="8">
    <source>
        <dbReference type="PROSITE" id="PS50928"/>
    </source>
</evidence>
<dbReference type="PANTHER" id="PTHR43227">
    <property type="entry name" value="BLL4140 PROTEIN"/>
    <property type="match status" value="1"/>
</dbReference>
<dbReference type="PROSITE" id="PS50928">
    <property type="entry name" value="ABC_TM1"/>
    <property type="match status" value="1"/>
</dbReference>
<feature type="transmembrane region" description="Helical" evidence="7">
    <location>
        <begin position="123"/>
        <end position="144"/>
    </location>
</feature>
<feature type="domain" description="ABC transmembrane type-1" evidence="8">
    <location>
        <begin position="77"/>
        <end position="294"/>
    </location>
</feature>
<comment type="similarity">
    <text evidence="7">Belongs to the binding-protein-dependent transport system permease family.</text>
</comment>
<dbReference type="InterPro" id="IPR035906">
    <property type="entry name" value="MetI-like_sf"/>
</dbReference>
<dbReference type="SUPFAM" id="SSF161098">
    <property type="entry name" value="MetI-like"/>
    <property type="match status" value="1"/>
</dbReference>
<evidence type="ECO:0000256" key="6">
    <source>
        <dbReference type="ARBA" id="ARBA00023136"/>
    </source>
</evidence>
<feature type="transmembrane region" description="Helical" evidence="7">
    <location>
        <begin position="275"/>
        <end position="297"/>
    </location>
</feature>
<feature type="transmembrane region" description="Helical" evidence="7">
    <location>
        <begin position="20"/>
        <end position="43"/>
    </location>
</feature>
<dbReference type="InterPro" id="IPR050809">
    <property type="entry name" value="UgpAE/MalFG_permease"/>
</dbReference>
<dbReference type="Proteomes" id="UP001524473">
    <property type="component" value="Unassembled WGS sequence"/>
</dbReference>
<dbReference type="Pfam" id="PF00528">
    <property type="entry name" value="BPD_transp_1"/>
    <property type="match status" value="1"/>
</dbReference>
<name>A0ABT1S3E0_9FIRM</name>
<evidence type="ECO:0000256" key="1">
    <source>
        <dbReference type="ARBA" id="ARBA00004651"/>
    </source>
</evidence>
<keyword evidence="4 7" id="KW-0812">Transmembrane</keyword>
<dbReference type="Gene3D" id="1.10.3720.10">
    <property type="entry name" value="MetI-like"/>
    <property type="match status" value="1"/>
</dbReference>
<keyword evidence="6 7" id="KW-0472">Membrane</keyword>
<feature type="transmembrane region" description="Helical" evidence="7">
    <location>
        <begin position="211"/>
        <end position="236"/>
    </location>
</feature>
<dbReference type="CDD" id="cd06261">
    <property type="entry name" value="TM_PBP2"/>
    <property type="match status" value="1"/>
</dbReference>
<keyword evidence="5 7" id="KW-1133">Transmembrane helix</keyword>
<dbReference type="PANTHER" id="PTHR43227:SF11">
    <property type="entry name" value="BLL4140 PROTEIN"/>
    <property type="match status" value="1"/>
</dbReference>
<evidence type="ECO:0000256" key="5">
    <source>
        <dbReference type="ARBA" id="ARBA00022989"/>
    </source>
</evidence>
<feature type="transmembrane region" description="Helical" evidence="7">
    <location>
        <begin position="164"/>
        <end position="190"/>
    </location>
</feature>
<evidence type="ECO:0000256" key="7">
    <source>
        <dbReference type="RuleBase" id="RU363032"/>
    </source>
</evidence>
<keyword evidence="3" id="KW-1003">Cell membrane</keyword>
<evidence type="ECO:0000313" key="9">
    <source>
        <dbReference type="EMBL" id="MCQ4841456.1"/>
    </source>
</evidence>
<protein>
    <submittedName>
        <fullName evidence="9">ABC transporter permease subunit</fullName>
    </submittedName>
</protein>
<sequence>MKKHRIRGIGLEFKKNKFSYLFLLPATIYTLIFSYFTIPYMVIAFEDFKYNTGIHSQWVGLKNFSFFFSSTKAWEVTRNTLVLNISYLVVDTVIALVIAILVNEIRKRKFAKLTQSAMLFPHFLSWVIIAYVLYAFLSSEYGLLNKMLTGVGMEAVNWYNNASYWPVILVIMHALKTAGYNSIVYLAAITGIDSGIYEAAVIDGASTWKRIWYVTLPLLMPTVCILTLMSIGRIFYGDFAMYYAIVKDNGILLKTTDVIDTYVFRMLRTTGNPSMAMAIGVYQSVMGFLMVFGANWFTKKFFPEGALF</sequence>
<accession>A0ABT1S3E0</accession>